<name>A0ABW3CI84_9ACTN</name>
<accession>A0ABW3CI84</accession>
<feature type="domain" description="Hydantoinase/oxoprolinase N-terminal" evidence="1">
    <location>
        <begin position="4"/>
        <end position="61"/>
    </location>
</feature>
<evidence type="ECO:0000259" key="1">
    <source>
        <dbReference type="Pfam" id="PF05378"/>
    </source>
</evidence>
<dbReference type="SUPFAM" id="SSF53067">
    <property type="entry name" value="Actin-like ATPase domain"/>
    <property type="match status" value="1"/>
</dbReference>
<dbReference type="InterPro" id="IPR008040">
    <property type="entry name" value="Hydant_A_N"/>
</dbReference>
<reference evidence="3" key="1">
    <citation type="journal article" date="2019" name="Int. J. Syst. Evol. Microbiol.">
        <title>The Global Catalogue of Microorganisms (GCM) 10K type strain sequencing project: providing services to taxonomists for standard genome sequencing and annotation.</title>
        <authorList>
            <consortium name="The Broad Institute Genomics Platform"/>
            <consortium name="The Broad Institute Genome Sequencing Center for Infectious Disease"/>
            <person name="Wu L."/>
            <person name="Ma J."/>
        </authorList>
    </citation>
    <scope>NUCLEOTIDE SEQUENCE [LARGE SCALE GENOMIC DNA]</scope>
    <source>
        <strain evidence="3">JCM 31696</strain>
    </source>
</reference>
<dbReference type="EMBL" id="JBHTIR010002043">
    <property type="protein sequence ID" value="MFD0853292.1"/>
    <property type="molecule type" value="Genomic_DNA"/>
</dbReference>
<dbReference type="Gene3D" id="3.30.420.40">
    <property type="match status" value="1"/>
</dbReference>
<organism evidence="2 3">
    <name type="scientific">Actinomadura adrarensis</name>
    <dbReference type="NCBI Taxonomy" id="1819600"/>
    <lineage>
        <taxon>Bacteria</taxon>
        <taxon>Bacillati</taxon>
        <taxon>Actinomycetota</taxon>
        <taxon>Actinomycetes</taxon>
        <taxon>Streptosporangiales</taxon>
        <taxon>Thermomonosporaceae</taxon>
        <taxon>Actinomadura</taxon>
    </lineage>
</organism>
<evidence type="ECO:0000313" key="2">
    <source>
        <dbReference type="EMBL" id="MFD0853292.1"/>
    </source>
</evidence>
<dbReference type="Proteomes" id="UP001597083">
    <property type="component" value="Unassembled WGS sequence"/>
</dbReference>
<dbReference type="InterPro" id="IPR043129">
    <property type="entry name" value="ATPase_NBD"/>
</dbReference>
<comment type="caution">
    <text evidence="2">The sequence shown here is derived from an EMBL/GenBank/DDBJ whole genome shotgun (WGS) entry which is preliminary data.</text>
</comment>
<proteinExistence type="predicted"/>
<protein>
    <submittedName>
        <fullName evidence="2">Hydantoinase/oxoprolinase N-terminal domain-containing protein</fullName>
    </submittedName>
</protein>
<gene>
    <name evidence="2" type="ORF">ACFQ07_13710</name>
</gene>
<feature type="non-terminal residue" evidence="2">
    <location>
        <position position="62"/>
    </location>
</feature>
<evidence type="ECO:0000313" key="3">
    <source>
        <dbReference type="Proteomes" id="UP001597083"/>
    </source>
</evidence>
<sequence length="62" mass="6562">MRYRLGVDVGGTFTDILLIDEDTGRTYRAKTPSTPHDQSIGVLAGMRKAAAEAGISPGEIGQ</sequence>
<dbReference type="Pfam" id="PF05378">
    <property type="entry name" value="Hydant_A_N"/>
    <property type="match status" value="1"/>
</dbReference>
<keyword evidence="3" id="KW-1185">Reference proteome</keyword>